<proteinExistence type="predicted"/>
<dbReference type="AlphaFoldDB" id="F8JU36"/>
<keyword evidence="1" id="KW-0472">Membrane</keyword>
<dbReference type="HOGENOM" id="CLU_2083480_0_0_11"/>
<evidence type="ECO:0000256" key="1">
    <source>
        <dbReference type="SAM" id="Phobius"/>
    </source>
</evidence>
<dbReference type="PATRIC" id="fig|1003195.11.peg.2277"/>
<keyword evidence="1" id="KW-0812">Transmembrane</keyword>
<dbReference type="STRING" id="1003195.SCATT_06770"/>
<dbReference type="KEGG" id="scy:SCATT_06770"/>
<protein>
    <recommendedName>
        <fullName evidence="4">DUF3040 domain-containing protein</fullName>
    </recommendedName>
</protein>
<evidence type="ECO:0000313" key="2">
    <source>
        <dbReference type="EMBL" id="AEW93048.1"/>
    </source>
</evidence>
<dbReference type="KEGG" id="sct:SCAT_0668"/>
<keyword evidence="3" id="KW-1185">Reference proteome</keyword>
<sequence>MDGPGLSPGEQRSLHEIEEMLQEEAPGLDRRLRTLDPAGHRPAWRAVCRGEIAVALGTVALSLLIVGVRLASTAAVWAFAVLWVLTVAVTFGVVCRWAGERRAGTVRRPPPRGRGPA</sequence>
<dbReference type="eggNOG" id="ENOG5031Y15">
    <property type="taxonomic scope" value="Bacteria"/>
</dbReference>
<evidence type="ECO:0008006" key="4">
    <source>
        <dbReference type="Google" id="ProtNLM"/>
    </source>
</evidence>
<dbReference type="Proteomes" id="UP000007842">
    <property type="component" value="Chromosome"/>
</dbReference>
<feature type="transmembrane region" description="Helical" evidence="1">
    <location>
        <begin position="77"/>
        <end position="98"/>
    </location>
</feature>
<dbReference type="RefSeq" id="WP_014141444.1">
    <property type="nucleotide sequence ID" value="NC_016111.1"/>
</dbReference>
<dbReference type="InterPro" id="IPR021401">
    <property type="entry name" value="DUF3040"/>
</dbReference>
<name>F8JU36_STREN</name>
<gene>
    <name evidence="2" type="ordered locus">SCATT_06770</name>
</gene>
<feature type="transmembrane region" description="Helical" evidence="1">
    <location>
        <begin position="52"/>
        <end position="71"/>
    </location>
</feature>
<keyword evidence="1" id="KW-1133">Transmembrane helix</keyword>
<reference evidence="3" key="1">
    <citation type="submission" date="2011-12" db="EMBL/GenBank/DDBJ databases">
        <title>Complete genome sequence of Streptomyces cattleya strain DSM 46488.</title>
        <authorList>
            <person name="Ou H.-Y."/>
            <person name="Li P."/>
            <person name="Zhao C."/>
            <person name="O'Hagan D."/>
            <person name="Deng Z."/>
        </authorList>
    </citation>
    <scope>NUCLEOTIDE SEQUENCE [LARGE SCALE GENOMIC DNA]</scope>
    <source>
        <strain evidence="3">ATCC 35852 / DSM 46488 / JCM 4925 / NBRC 14057 / NRRL 8057</strain>
    </source>
</reference>
<evidence type="ECO:0000313" key="3">
    <source>
        <dbReference type="Proteomes" id="UP000007842"/>
    </source>
</evidence>
<organism evidence="2 3">
    <name type="scientific">Streptantibioticus cattleyicolor (strain ATCC 35852 / DSM 46488 / JCM 4925 / NBRC 14057 / NRRL 8057)</name>
    <name type="common">Streptomyces cattleya</name>
    <dbReference type="NCBI Taxonomy" id="1003195"/>
    <lineage>
        <taxon>Bacteria</taxon>
        <taxon>Bacillati</taxon>
        <taxon>Actinomycetota</taxon>
        <taxon>Actinomycetes</taxon>
        <taxon>Kitasatosporales</taxon>
        <taxon>Streptomycetaceae</taxon>
        <taxon>Streptantibioticus</taxon>
    </lineage>
</organism>
<dbReference type="Pfam" id="PF11239">
    <property type="entry name" value="DUF3040"/>
    <property type="match status" value="1"/>
</dbReference>
<accession>F8JU36</accession>
<accession>G8WTG5</accession>
<dbReference type="EMBL" id="CP003219">
    <property type="protein sequence ID" value="AEW93048.1"/>
    <property type="molecule type" value="Genomic_DNA"/>
</dbReference>